<evidence type="ECO:0000259" key="9">
    <source>
        <dbReference type="PROSITE" id="PS51202"/>
    </source>
</evidence>
<dbReference type="AlphaFoldDB" id="A0A401IRY5"/>
<feature type="transmembrane region" description="Helical" evidence="8">
    <location>
        <begin position="228"/>
        <end position="250"/>
    </location>
</feature>
<sequence length="522" mass="56908">MDKTKRKVNVNSAHLTYILKGVLIGILTGAVVGAFRWLIEKSLLVWQHAYHLAHTQPLYLALIFVILMLLGLLVGKLVTQQPHIAGSGIPEIEGQLAGKFTFQWWAILWRKFVAGVLMIGSGLFLGREGPSIQLGGAIGQGVAGLTEDSRRGQRVLIASGAAAGLSAAFNAPIAGTLFILEEVYHNFSPLVWMGALSASITADVVSMKVFGLITVLHVGSVPGLPLKYYWHLLVLGALLGLLGYCYQWVLLHSSVWYQRFFDRIPRAFHGLIPLALLLPVGYFFSDFLGGGNGIIIRMPQLLPSVGMLVLLFILRFVFSMVSYGSGLPGGIFLPILTLGAVIGMIYGTIASKLGVLPSQYLVDFLVFAMAGYFAGIGKAPFTAILLVTEMVGSLQHLVPLALTSLVAYIVVDLLGGAPIYESLLDRMTVNKKLKVISGKNEQLEFPVFDDSRYVGQQVRDIHWPKHTLLVGIRRGEKTAIPSGDTLVRAGDTLLILTDRNLSLSVREQLRELNEPLENENDN</sequence>
<feature type="transmembrane region" description="Helical" evidence="8">
    <location>
        <begin position="405"/>
        <end position="424"/>
    </location>
</feature>
<keyword evidence="7" id="KW-0868">Chloride</keyword>
<dbReference type="GO" id="GO:0006813">
    <property type="term" value="P:potassium ion transport"/>
    <property type="evidence" value="ECO:0007669"/>
    <property type="project" value="InterPro"/>
</dbReference>
<dbReference type="EMBL" id="BFFP01000008">
    <property type="protein sequence ID" value="GBG94276.1"/>
    <property type="molecule type" value="Genomic_DNA"/>
</dbReference>
<dbReference type="InterPro" id="IPR001807">
    <property type="entry name" value="ClC"/>
</dbReference>
<dbReference type="OrthoDB" id="9812438at2"/>
<reference evidence="10 11" key="1">
    <citation type="journal article" date="2019" name="Int. J. Syst. Evol. Microbiol.">
        <title>Lactobacillus salitolerans sp. nov., a novel lactic acid bacterium isolated from spent mushroom substrates.</title>
        <authorList>
            <person name="Tohno M."/>
            <person name="Tanizawa Y."/>
            <person name="Kojima Y."/>
            <person name="Sakamoto M."/>
            <person name="Nakamura Y."/>
            <person name="Ohkuma M."/>
            <person name="Kobayashi H."/>
        </authorList>
    </citation>
    <scope>NUCLEOTIDE SEQUENCE [LARGE SCALE GENOMIC DNA]</scope>
    <source>
        <strain evidence="10 11">YK43</strain>
    </source>
</reference>
<keyword evidence="6 8" id="KW-0472">Membrane</keyword>
<feature type="transmembrane region" description="Helical" evidence="8">
    <location>
        <begin position="21"/>
        <end position="39"/>
    </location>
</feature>
<dbReference type="RefSeq" id="WP_124975527.1">
    <property type="nucleotide sequence ID" value="NZ_BFFP01000008.1"/>
</dbReference>
<dbReference type="InterPro" id="IPR036721">
    <property type="entry name" value="RCK_C_sf"/>
</dbReference>
<dbReference type="Pfam" id="PF00654">
    <property type="entry name" value="Voltage_CLC"/>
    <property type="match status" value="1"/>
</dbReference>
<evidence type="ECO:0000256" key="2">
    <source>
        <dbReference type="ARBA" id="ARBA00022448"/>
    </source>
</evidence>
<keyword evidence="2" id="KW-0813">Transport</keyword>
<proteinExistence type="predicted"/>
<gene>
    <name evidence="10" type="primary">eriC</name>
    <name evidence="10" type="ORF">LFYK43_07350</name>
</gene>
<organism evidence="10 11">
    <name type="scientific">Ligilactobacillus salitolerans</name>
    <dbReference type="NCBI Taxonomy" id="1808352"/>
    <lineage>
        <taxon>Bacteria</taxon>
        <taxon>Bacillati</taxon>
        <taxon>Bacillota</taxon>
        <taxon>Bacilli</taxon>
        <taxon>Lactobacillales</taxon>
        <taxon>Lactobacillaceae</taxon>
        <taxon>Ligilactobacillus</taxon>
    </lineage>
</organism>
<dbReference type="Gene3D" id="1.10.3080.10">
    <property type="entry name" value="Clc chloride channel"/>
    <property type="match status" value="1"/>
</dbReference>
<dbReference type="GO" id="GO:0005886">
    <property type="term" value="C:plasma membrane"/>
    <property type="evidence" value="ECO:0007669"/>
    <property type="project" value="TreeGrafter"/>
</dbReference>
<dbReference type="InterPro" id="IPR014743">
    <property type="entry name" value="Cl-channel_core"/>
</dbReference>
<dbReference type="Gene3D" id="3.30.70.1450">
    <property type="entry name" value="Regulator of K+ conductance, C-terminal domain"/>
    <property type="match status" value="1"/>
</dbReference>
<evidence type="ECO:0000256" key="5">
    <source>
        <dbReference type="ARBA" id="ARBA00023065"/>
    </source>
</evidence>
<keyword evidence="5" id="KW-0406">Ion transport</keyword>
<keyword evidence="4 8" id="KW-1133">Transmembrane helix</keyword>
<evidence type="ECO:0000313" key="11">
    <source>
        <dbReference type="Proteomes" id="UP000286848"/>
    </source>
</evidence>
<protein>
    <submittedName>
        <fullName evidence="10">Chloride channel protein</fullName>
    </submittedName>
</protein>
<dbReference type="Proteomes" id="UP000286848">
    <property type="component" value="Unassembled WGS sequence"/>
</dbReference>
<evidence type="ECO:0000256" key="8">
    <source>
        <dbReference type="SAM" id="Phobius"/>
    </source>
</evidence>
<evidence type="ECO:0000256" key="1">
    <source>
        <dbReference type="ARBA" id="ARBA00004141"/>
    </source>
</evidence>
<dbReference type="CDD" id="cd01031">
    <property type="entry name" value="EriC"/>
    <property type="match status" value="1"/>
</dbReference>
<dbReference type="GO" id="GO:0005247">
    <property type="term" value="F:voltage-gated chloride channel activity"/>
    <property type="evidence" value="ECO:0007669"/>
    <property type="project" value="TreeGrafter"/>
</dbReference>
<feature type="domain" description="RCK C-terminal" evidence="9">
    <location>
        <begin position="430"/>
        <end position="512"/>
    </location>
</feature>
<dbReference type="SUPFAM" id="SSF116726">
    <property type="entry name" value="TrkA C-terminal domain-like"/>
    <property type="match status" value="1"/>
</dbReference>
<evidence type="ECO:0000256" key="4">
    <source>
        <dbReference type="ARBA" id="ARBA00022989"/>
    </source>
</evidence>
<dbReference type="PRINTS" id="PR00762">
    <property type="entry name" value="CLCHANNEL"/>
</dbReference>
<name>A0A401IRY5_9LACO</name>
<evidence type="ECO:0000313" key="10">
    <source>
        <dbReference type="EMBL" id="GBG94276.1"/>
    </source>
</evidence>
<dbReference type="PROSITE" id="PS51202">
    <property type="entry name" value="RCK_C"/>
    <property type="match status" value="1"/>
</dbReference>
<accession>A0A401IRY5</accession>
<dbReference type="GO" id="GO:0008324">
    <property type="term" value="F:monoatomic cation transmembrane transporter activity"/>
    <property type="evidence" value="ECO:0007669"/>
    <property type="project" value="InterPro"/>
</dbReference>
<feature type="transmembrane region" description="Helical" evidence="8">
    <location>
        <begin position="59"/>
        <end position="78"/>
    </location>
</feature>
<feature type="transmembrane region" description="Helical" evidence="8">
    <location>
        <begin position="270"/>
        <end position="289"/>
    </location>
</feature>
<evidence type="ECO:0000256" key="7">
    <source>
        <dbReference type="ARBA" id="ARBA00023214"/>
    </source>
</evidence>
<dbReference type="InterPro" id="IPR006037">
    <property type="entry name" value="RCK_C"/>
</dbReference>
<feature type="transmembrane region" description="Helical" evidence="8">
    <location>
        <begin position="361"/>
        <end position="385"/>
    </location>
</feature>
<feature type="transmembrane region" description="Helical" evidence="8">
    <location>
        <begin position="301"/>
        <end position="323"/>
    </location>
</feature>
<comment type="subcellular location">
    <subcellularLocation>
        <location evidence="1">Membrane</location>
        <topology evidence="1">Multi-pass membrane protein</topology>
    </subcellularLocation>
</comment>
<dbReference type="Pfam" id="PF02080">
    <property type="entry name" value="TrkA_C"/>
    <property type="match status" value="1"/>
</dbReference>
<feature type="transmembrane region" description="Helical" evidence="8">
    <location>
        <begin position="329"/>
        <end position="349"/>
    </location>
</feature>
<evidence type="ECO:0000256" key="3">
    <source>
        <dbReference type="ARBA" id="ARBA00022692"/>
    </source>
</evidence>
<keyword evidence="3 8" id="KW-0812">Transmembrane</keyword>
<evidence type="ECO:0000256" key="6">
    <source>
        <dbReference type="ARBA" id="ARBA00023136"/>
    </source>
</evidence>
<keyword evidence="11" id="KW-1185">Reference proteome</keyword>
<dbReference type="PANTHER" id="PTHR45711">
    <property type="entry name" value="CHLORIDE CHANNEL PROTEIN"/>
    <property type="match status" value="1"/>
</dbReference>
<feature type="transmembrane region" description="Helical" evidence="8">
    <location>
        <begin position="155"/>
        <end position="180"/>
    </location>
</feature>
<dbReference type="PANTHER" id="PTHR45711:SF6">
    <property type="entry name" value="CHLORIDE CHANNEL PROTEIN"/>
    <property type="match status" value="1"/>
</dbReference>
<dbReference type="SUPFAM" id="SSF81340">
    <property type="entry name" value="Clc chloride channel"/>
    <property type="match status" value="1"/>
</dbReference>
<feature type="transmembrane region" description="Helical" evidence="8">
    <location>
        <begin position="192"/>
        <end position="216"/>
    </location>
</feature>
<comment type="caution">
    <text evidence="10">The sequence shown here is derived from an EMBL/GenBank/DDBJ whole genome shotgun (WGS) entry which is preliminary data.</text>
</comment>